<keyword evidence="6 9" id="KW-1133">Transmembrane helix</keyword>
<accession>A0A8X8BVF2</accession>
<dbReference type="GO" id="GO:0015485">
    <property type="term" value="F:cholesterol binding"/>
    <property type="evidence" value="ECO:0007669"/>
    <property type="project" value="TreeGrafter"/>
</dbReference>
<keyword evidence="3" id="KW-0808">Transferase</keyword>
<sequence length="760" mass="87731">MEVERTEMGRIRWMCEESQSKRMMNSELRDRSGMEHVKAELLEQMQGQLSDLLDKAIEESIHSYSRHKNRPESVNGLETELFEINHFKTIYHMFIAILCVFIFSTLAVDFIDEGRLVLEFDLLVYAFGKFSTVIYAWICMFLYTLIVPYMALCFWGSYYPSTKFHTLFTIVVGILGLTCQLCILGIYPIYTVIHGQLPPASRFIVILEQIRFMMKSYSFIRENVPKFISAKTKQAQVIELPKFSQYLYFLFCPTLIYRDSYPRNPYIRWGYVAVNFAQILGCLFYGYFILVRLCIPVFTNMSKQPFSTKTMVLTLFHATLPGTFILLLSFFAFLHCWLNAFAEMLRFADRMFYKFLQGRCRTAAMLSVFILSAVVHEYVLTLCLGYFYPVMFCLFAIFGVVFNFMLNDKRQGPVWNIIMWTFLFIGQGIQVCLYCQEWYAQIHCPLKQDLRVEAYGRSLSRPIPQGRQLEPSLLHGGARMTSKEYWTMEFLSTALLDTMGAARGRCREEQRLLALRPGNGLHKHAMRSMGDLSLTSPSPKEKRQAWIQRSRHWFTVKDELEDPLTSELQPDDVFFEVDSVVRQGSVFAPILFNDCMDWVLGRVVGSSGCGSSVGEERFKDLDFADLAVIFVESMEALIRALERLSKEFECLGLLVSCSRVSRDLFPEDLKRLSVESFSTLGASWEDNFSLGAEGKNDVPEANGTTWAQHGFQWLDMGNQQHDPEVQVLRSWTPLIIPLDILTDILRRRLKPSGSTANNEV</sequence>
<evidence type="ECO:0000256" key="5">
    <source>
        <dbReference type="ARBA" id="ARBA00022824"/>
    </source>
</evidence>
<evidence type="ECO:0000256" key="1">
    <source>
        <dbReference type="ARBA" id="ARBA00004477"/>
    </source>
</evidence>
<evidence type="ECO:0000256" key="7">
    <source>
        <dbReference type="ARBA" id="ARBA00023136"/>
    </source>
</evidence>
<dbReference type="AlphaFoldDB" id="A0A8X8BVF2"/>
<evidence type="ECO:0000313" key="10">
    <source>
        <dbReference type="EMBL" id="KAG2467937.1"/>
    </source>
</evidence>
<comment type="similarity">
    <text evidence="2">Belongs to the membrane-bound acyltransferase family. Sterol o-acyltransferase subfamily.</text>
</comment>
<proteinExistence type="inferred from homology"/>
<feature type="non-terminal residue" evidence="10">
    <location>
        <position position="760"/>
    </location>
</feature>
<dbReference type="GO" id="GO:0033344">
    <property type="term" value="P:cholesterol efflux"/>
    <property type="evidence" value="ECO:0007669"/>
    <property type="project" value="TreeGrafter"/>
</dbReference>
<gene>
    <name evidence="10" type="primary">Soat2</name>
    <name evidence="10" type="ORF">GTO96_0014348</name>
</gene>
<dbReference type="PANTHER" id="PTHR10408">
    <property type="entry name" value="STEROL O-ACYLTRANSFERASE"/>
    <property type="match status" value="1"/>
</dbReference>
<dbReference type="EMBL" id="JAATIS010000485">
    <property type="protein sequence ID" value="KAG2467937.1"/>
    <property type="molecule type" value="Genomic_DNA"/>
</dbReference>
<dbReference type="GO" id="GO:0000062">
    <property type="term" value="F:fatty-acyl-CoA binding"/>
    <property type="evidence" value="ECO:0007669"/>
    <property type="project" value="TreeGrafter"/>
</dbReference>
<comment type="caution">
    <text evidence="10">The sequence shown here is derived from an EMBL/GenBank/DDBJ whole genome shotgun (WGS) entry which is preliminary data.</text>
</comment>
<evidence type="ECO:0000256" key="8">
    <source>
        <dbReference type="ARBA" id="ARBA00023315"/>
    </source>
</evidence>
<feature type="transmembrane region" description="Helical" evidence="9">
    <location>
        <begin position="318"/>
        <end position="342"/>
    </location>
</feature>
<dbReference type="GO" id="GO:0005789">
    <property type="term" value="C:endoplasmic reticulum membrane"/>
    <property type="evidence" value="ECO:0007669"/>
    <property type="project" value="UniProtKB-SubCell"/>
</dbReference>
<comment type="subcellular location">
    <subcellularLocation>
        <location evidence="1">Endoplasmic reticulum membrane</location>
        <topology evidence="1">Multi-pass membrane protein</topology>
    </subcellularLocation>
</comment>
<feature type="non-terminal residue" evidence="10">
    <location>
        <position position="1"/>
    </location>
</feature>
<keyword evidence="7 9" id="KW-0472">Membrane</keyword>
<protein>
    <submittedName>
        <fullName evidence="10">SOAT2 acyltransferase</fullName>
    </submittedName>
</protein>
<dbReference type="GO" id="GO:0008203">
    <property type="term" value="P:cholesterol metabolic process"/>
    <property type="evidence" value="ECO:0007669"/>
    <property type="project" value="TreeGrafter"/>
</dbReference>
<evidence type="ECO:0000256" key="9">
    <source>
        <dbReference type="SAM" id="Phobius"/>
    </source>
</evidence>
<feature type="transmembrane region" description="Helical" evidence="9">
    <location>
        <begin position="167"/>
        <end position="190"/>
    </location>
</feature>
<dbReference type="InterPro" id="IPR014371">
    <property type="entry name" value="Oat_ACAT_DAG_ARE"/>
</dbReference>
<evidence type="ECO:0000256" key="2">
    <source>
        <dbReference type="ARBA" id="ARBA00009010"/>
    </source>
</evidence>
<evidence type="ECO:0000256" key="3">
    <source>
        <dbReference type="ARBA" id="ARBA00022679"/>
    </source>
</evidence>
<dbReference type="PANTHER" id="PTHR10408:SF10">
    <property type="entry name" value="STEROL O-ACYLTRANSFERASE 2"/>
    <property type="match status" value="1"/>
</dbReference>
<feature type="transmembrane region" description="Helical" evidence="9">
    <location>
        <begin position="90"/>
        <end position="111"/>
    </location>
</feature>
<evidence type="ECO:0000313" key="11">
    <source>
        <dbReference type="Proteomes" id="UP000886611"/>
    </source>
</evidence>
<dbReference type="Proteomes" id="UP000886611">
    <property type="component" value="Unassembled WGS sequence"/>
</dbReference>
<feature type="transmembrane region" description="Helical" evidence="9">
    <location>
        <begin position="386"/>
        <end position="406"/>
    </location>
</feature>
<reference evidence="10 11" key="1">
    <citation type="journal article" date="2021" name="Cell">
        <title>Tracing the genetic footprints of vertebrate landing in non-teleost ray-finned fishes.</title>
        <authorList>
            <person name="Bi X."/>
            <person name="Wang K."/>
            <person name="Yang L."/>
            <person name="Pan H."/>
            <person name="Jiang H."/>
            <person name="Wei Q."/>
            <person name="Fang M."/>
            <person name="Yu H."/>
            <person name="Zhu C."/>
            <person name="Cai Y."/>
            <person name="He Y."/>
            <person name="Gan X."/>
            <person name="Zeng H."/>
            <person name="Yu D."/>
            <person name="Zhu Y."/>
            <person name="Jiang H."/>
            <person name="Qiu Q."/>
            <person name="Yang H."/>
            <person name="Zhang Y.E."/>
            <person name="Wang W."/>
            <person name="Zhu M."/>
            <person name="He S."/>
            <person name="Zhang G."/>
        </authorList>
    </citation>
    <scope>NUCLEOTIDE SEQUENCE [LARGE SCALE GENOMIC DNA]</scope>
    <source>
        <strain evidence="10">Bchr_013</strain>
    </source>
</reference>
<dbReference type="InterPro" id="IPR004299">
    <property type="entry name" value="MBOAT_fam"/>
</dbReference>
<keyword evidence="8 10" id="KW-0012">Acyltransferase</keyword>
<dbReference type="GO" id="GO:0034736">
    <property type="term" value="F:cholesterol O-acyltransferase activity"/>
    <property type="evidence" value="ECO:0007669"/>
    <property type="project" value="TreeGrafter"/>
</dbReference>
<feature type="transmembrane region" description="Helical" evidence="9">
    <location>
        <begin position="134"/>
        <end position="155"/>
    </location>
</feature>
<keyword evidence="11" id="KW-1185">Reference proteome</keyword>
<name>A0A8X8BVF2_POLSE</name>
<keyword evidence="4 9" id="KW-0812">Transmembrane</keyword>
<evidence type="ECO:0000256" key="4">
    <source>
        <dbReference type="ARBA" id="ARBA00022692"/>
    </source>
</evidence>
<feature type="transmembrane region" description="Helical" evidence="9">
    <location>
        <begin position="418"/>
        <end position="439"/>
    </location>
</feature>
<feature type="transmembrane region" description="Helical" evidence="9">
    <location>
        <begin position="272"/>
        <end position="298"/>
    </location>
</feature>
<organism evidence="10 11">
    <name type="scientific">Polypterus senegalus</name>
    <name type="common">Senegal bichir</name>
    <dbReference type="NCBI Taxonomy" id="55291"/>
    <lineage>
        <taxon>Eukaryota</taxon>
        <taxon>Metazoa</taxon>
        <taxon>Chordata</taxon>
        <taxon>Craniata</taxon>
        <taxon>Vertebrata</taxon>
        <taxon>Euteleostomi</taxon>
        <taxon>Actinopterygii</taxon>
        <taxon>Polypteriformes</taxon>
        <taxon>Polypteridae</taxon>
        <taxon>Polypterus</taxon>
    </lineage>
</organism>
<keyword evidence="5" id="KW-0256">Endoplasmic reticulum</keyword>
<evidence type="ECO:0000256" key="6">
    <source>
        <dbReference type="ARBA" id="ARBA00022989"/>
    </source>
</evidence>
<dbReference type="Pfam" id="PF03062">
    <property type="entry name" value="MBOAT"/>
    <property type="match status" value="2"/>
</dbReference>